<name>A0ABT9I9A3_9ACTN</name>
<dbReference type="Proteomes" id="UP001233673">
    <property type="component" value="Unassembled WGS sequence"/>
</dbReference>
<evidence type="ECO:0000313" key="2">
    <source>
        <dbReference type="Proteomes" id="UP001233673"/>
    </source>
</evidence>
<gene>
    <name evidence="1" type="ORF">QOZ88_05875</name>
</gene>
<dbReference type="RefSeq" id="WP_305998860.1">
    <property type="nucleotide sequence ID" value="NZ_JASNFN010000004.1"/>
</dbReference>
<evidence type="ECO:0000313" key="1">
    <source>
        <dbReference type="EMBL" id="MDP5182158.1"/>
    </source>
</evidence>
<dbReference type="EMBL" id="JASNFN010000004">
    <property type="protein sequence ID" value="MDP5182158.1"/>
    <property type="molecule type" value="Genomic_DNA"/>
</dbReference>
<accession>A0ABT9I9A3</accession>
<keyword evidence="2" id="KW-1185">Reference proteome</keyword>
<reference evidence="2" key="1">
    <citation type="submission" date="2023-05" db="EMBL/GenBank/DDBJ databases">
        <title>Draft genome of Pseudofrankia sp. BMG5.37.</title>
        <authorList>
            <person name="Gtari M."/>
            <person name="Ghodhbane F."/>
            <person name="Sbissi I."/>
        </authorList>
    </citation>
    <scope>NUCLEOTIDE SEQUENCE [LARGE SCALE GENOMIC DNA]</scope>
    <source>
        <strain evidence="2">BMG 814</strain>
    </source>
</reference>
<proteinExistence type="predicted"/>
<comment type="caution">
    <text evidence="1">The sequence shown here is derived from an EMBL/GenBank/DDBJ whole genome shotgun (WGS) entry which is preliminary data.</text>
</comment>
<sequence length="78" mass="8984">MRRRLLDRVTGPRRLAVPPPAPPRLRVWRSPHRFWWWRLTGPEGELLDDGAVPTWDEAMAVGLAALEVASLTPRIQEH</sequence>
<protein>
    <submittedName>
        <fullName evidence="1">Uncharacterized protein</fullName>
    </submittedName>
</protein>
<organism evidence="1 2">
    <name type="scientific">Blastococcus carthaginiensis</name>
    <dbReference type="NCBI Taxonomy" id="3050034"/>
    <lineage>
        <taxon>Bacteria</taxon>
        <taxon>Bacillati</taxon>
        <taxon>Actinomycetota</taxon>
        <taxon>Actinomycetes</taxon>
        <taxon>Geodermatophilales</taxon>
        <taxon>Geodermatophilaceae</taxon>
        <taxon>Blastococcus</taxon>
    </lineage>
</organism>